<keyword evidence="3 9" id="KW-0812">Transmembrane</keyword>
<evidence type="ECO:0000256" key="3">
    <source>
        <dbReference type="ARBA" id="ARBA00022692"/>
    </source>
</evidence>
<evidence type="ECO:0000256" key="2">
    <source>
        <dbReference type="ARBA" id="ARBA00022475"/>
    </source>
</evidence>
<gene>
    <name evidence="11" type="ORF">AKN88_09265</name>
</gene>
<sequence length="216" mass="23682">MSDRTEEEQIALIKDWWKRNGTSLVVGVCAAVCLVVGWNFWQNSQTTQAQNASALYLSLLENSLNTKDAVDISEATSIVGELRTTAKGTHAQQYAELILAKLAVEEDRLEEAAQILAPVVEKPADSITGELARQRLARVLSAQEKYEEALALFNSQAPEAFLATREEVRGDILVMANRLEEAYTAYDNARKALSNSAAESALLMKLDDLPAPNKDA</sequence>
<dbReference type="InterPro" id="IPR011990">
    <property type="entry name" value="TPR-like_helical_dom_sf"/>
</dbReference>
<keyword evidence="12" id="KW-1185">Reference proteome</keyword>
<evidence type="ECO:0000256" key="8">
    <source>
        <dbReference type="ARBA" id="ARBA00024235"/>
    </source>
</evidence>
<evidence type="ECO:0000313" key="12">
    <source>
        <dbReference type="Proteomes" id="UP000063953"/>
    </source>
</evidence>
<proteinExistence type="inferred from homology"/>
<dbReference type="OrthoDB" id="9789675at2"/>
<feature type="domain" description="Ancillary SecYEG translocon subunit/Cell division coordinator CpoB TPR" evidence="10">
    <location>
        <begin position="14"/>
        <end position="210"/>
    </location>
</feature>
<evidence type="ECO:0000256" key="5">
    <source>
        <dbReference type="ARBA" id="ARBA00023136"/>
    </source>
</evidence>
<dbReference type="GeneID" id="93984950"/>
<dbReference type="STRING" id="1697053.AKN87_11770"/>
<organism evidence="11 12">
    <name type="scientific">Thiopseudomonas alkaliphila</name>
    <dbReference type="NCBI Taxonomy" id="1697053"/>
    <lineage>
        <taxon>Bacteria</taxon>
        <taxon>Pseudomonadati</taxon>
        <taxon>Pseudomonadota</taxon>
        <taxon>Gammaproteobacteria</taxon>
        <taxon>Pseudomonadales</taxon>
        <taxon>Pseudomonadaceae</taxon>
        <taxon>Thiopseudomonas</taxon>
    </lineage>
</organism>
<dbReference type="Proteomes" id="UP000063953">
    <property type="component" value="Chromosome"/>
</dbReference>
<keyword evidence="4 9" id="KW-1133">Transmembrane helix</keyword>
<protein>
    <recommendedName>
        <fullName evidence="8">Ancillary SecYEG translocon subunit</fullName>
    </recommendedName>
</protein>
<evidence type="ECO:0000313" key="11">
    <source>
        <dbReference type="EMBL" id="AKX60096.1"/>
    </source>
</evidence>
<evidence type="ECO:0000256" key="6">
    <source>
        <dbReference type="ARBA" id="ARBA00023186"/>
    </source>
</evidence>
<feature type="transmembrane region" description="Helical" evidence="9">
    <location>
        <begin position="21"/>
        <end position="41"/>
    </location>
</feature>
<dbReference type="KEGG" id="pbb:AKN87_11770"/>
<accession>A0A0K1XFJ7</accession>
<dbReference type="AlphaFoldDB" id="A0A0K1XFJ7"/>
<dbReference type="RefSeq" id="WP_053101396.1">
    <property type="nucleotide sequence ID" value="NZ_CP012358.1"/>
</dbReference>
<evidence type="ECO:0000256" key="7">
    <source>
        <dbReference type="ARBA" id="ARBA00024197"/>
    </source>
</evidence>
<reference evidence="11 12" key="1">
    <citation type="journal article" date="2015" name="Genome Announc.">
        <title>Genome Sequences of Oblitimonas alkaliphila gen. nov. sp. nov. (Proposed), a Novel Bacterium of the Pseudomonadaceae Family.</title>
        <authorList>
            <person name="Lauer A.C."/>
            <person name="Nicholson A.C."/>
            <person name="Humrighouse B.W."/>
            <person name="Emery B."/>
            <person name="Drobish A."/>
            <person name="Juieng P."/>
            <person name="Loparev V."/>
            <person name="McQuiston J.R."/>
        </authorList>
    </citation>
    <scope>NUCLEOTIDE SEQUENCE [LARGE SCALE GENOMIC DNA]</scope>
    <source>
        <strain evidence="11 12">E5571</strain>
    </source>
</reference>
<dbReference type="GO" id="GO:0005886">
    <property type="term" value="C:plasma membrane"/>
    <property type="evidence" value="ECO:0007669"/>
    <property type="project" value="UniProtKB-SubCell"/>
</dbReference>
<dbReference type="GO" id="GO:0044877">
    <property type="term" value="F:protein-containing complex binding"/>
    <property type="evidence" value="ECO:0007669"/>
    <property type="project" value="InterPro"/>
</dbReference>
<dbReference type="EMBL" id="CP012365">
    <property type="protein sequence ID" value="AKX60096.1"/>
    <property type="molecule type" value="Genomic_DNA"/>
</dbReference>
<dbReference type="InterPro" id="IPR018704">
    <property type="entry name" value="SecYEG/CpoB_TPR"/>
</dbReference>
<comment type="subcellular location">
    <subcellularLocation>
        <location evidence="1">Cell membrane</location>
        <topology evidence="1">Single-pass type II membrane protein</topology>
    </subcellularLocation>
</comment>
<evidence type="ECO:0000256" key="4">
    <source>
        <dbReference type="ARBA" id="ARBA00022989"/>
    </source>
</evidence>
<name>A0A0K1XFJ7_9GAMM</name>
<evidence type="ECO:0000256" key="9">
    <source>
        <dbReference type="SAM" id="Phobius"/>
    </source>
</evidence>
<keyword evidence="5 9" id="KW-0472">Membrane</keyword>
<keyword evidence="2" id="KW-1003">Cell membrane</keyword>
<dbReference type="InterPro" id="IPR026039">
    <property type="entry name" value="YfgM"/>
</dbReference>
<dbReference type="PANTHER" id="PTHR38035">
    <property type="entry name" value="UPF0070 PROTEIN YFGM"/>
    <property type="match status" value="1"/>
</dbReference>
<evidence type="ECO:0000256" key="1">
    <source>
        <dbReference type="ARBA" id="ARBA00004401"/>
    </source>
</evidence>
<dbReference type="Pfam" id="PF09976">
    <property type="entry name" value="TPR_21"/>
    <property type="match status" value="1"/>
</dbReference>
<dbReference type="PIRSF" id="PIRSF006170">
    <property type="entry name" value="YfgM"/>
    <property type="match status" value="1"/>
</dbReference>
<evidence type="ECO:0000259" key="10">
    <source>
        <dbReference type="Pfam" id="PF09976"/>
    </source>
</evidence>
<dbReference type="PANTHER" id="PTHR38035:SF1">
    <property type="entry name" value="ANCILLARY SECYEG TRANSLOCON SUBUNIT"/>
    <property type="match status" value="1"/>
</dbReference>
<comment type="similarity">
    <text evidence="7">Belongs to the YfgM family.</text>
</comment>
<keyword evidence="6" id="KW-0143">Chaperone</keyword>
<dbReference type="SUPFAM" id="SSF48452">
    <property type="entry name" value="TPR-like"/>
    <property type="match status" value="1"/>
</dbReference>